<evidence type="ECO:0000313" key="5">
    <source>
        <dbReference type="Proteomes" id="UP000191285"/>
    </source>
</evidence>
<evidence type="ECO:0000259" key="3">
    <source>
        <dbReference type="Pfam" id="PF01979"/>
    </source>
</evidence>
<dbReference type="InterPro" id="IPR011059">
    <property type="entry name" value="Metal-dep_hydrolase_composite"/>
</dbReference>
<keyword evidence="5" id="KW-1185">Reference proteome</keyword>
<dbReference type="SUPFAM" id="SSF51338">
    <property type="entry name" value="Composite domain of metallo-dependent hydrolases"/>
    <property type="match status" value="1"/>
</dbReference>
<accession>A0A1V6TBP5</accession>
<evidence type="ECO:0000256" key="1">
    <source>
        <dbReference type="ARBA" id="ARBA00022801"/>
    </source>
</evidence>
<dbReference type="InterPro" id="IPR006680">
    <property type="entry name" value="Amidohydro-rel"/>
</dbReference>
<proteinExistence type="predicted"/>
<dbReference type="InterPro" id="IPR050287">
    <property type="entry name" value="MTA/SAH_deaminase"/>
</dbReference>
<dbReference type="Gene3D" id="3.20.20.140">
    <property type="entry name" value="Metal-dependent hydrolases"/>
    <property type="match status" value="1"/>
</dbReference>
<sequence length="506" mass="56753">MSSSRRKYRLAIHNAFLIRPLHPPTTADILVAHDGIIAFIGKAEDADLRNADRLIDATDVWLIPGFVSSYSQLWQHGFLGRAPQSNVKELSQVLYNETKDLSAEELYELTLQGATSHIRKGITTVFNFTYPSRSQDGRVDRAQFEGAMDAGIRLVHGFNVGKCSKEWTPSQALQRTKRFLSWATHFEARQQYLSTRISLHGLEDHCDTTDTIEMESSITKKLNMSAHLNYLESPDRDDIIREHNRWDWLVKFGLVDPRLTVSHFVQSWAPGSKIHKVGIIHHLARKGVGMSWNPVSNARLGSGYATVELYKTIGLKRFGLGVDGEAKSGRCDPFEHMRLSVYLPRLHKPDLGEDFGPRDAFVLHTLGAAGLLNCDKIGTLTNGRFADMILLKPPCDKSVPDPLAAMVFSSGVEDIVAVFVGGLEQLPQLTSAPSRVEGERWPMWTFPPEDPPIEKKETPIFSRVSPSPSKKRRTKVEEKQEGSMSTTKTWNLPGGMFHTFPARPFP</sequence>
<reference evidence="5" key="1">
    <citation type="journal article" date="2017" name="Nat. Microbiol.">
        <title>Global analysis of biosynthetic gene clusters reveals vast potential of secondary metabolite production in Penicillium species.</title>
        <authorList>
            <person name="Nielsen J.C."/>
            <person name="Grijseels S."/>
            <person name="Prigent S."/>
            <person name="Ji B."/>
            <person name="Dainat J."/>
            <person name="Nielsen K.F."/>
            <person name="Frisvad J.C."/>
            <person name="Workman M."/>
            <person name="Nielsen J."/>
        </authorList>
    </citation>
    <scope>NUCLEOTIDE SEQUENCE [LARGE SCALE GENOMIC DNA]</scope>
    <source>
        <strain evidence="5">IBT 24891</strain>
    </source>
</reference>
<dbReference type="Proteomes" id="UP000191285">
    <property type="component" value="Unassembled WGS sequence"/>
</dbReference>
<evidence type="ECO:0000256" key="2">
    <source>
        <dbReference type="SAM" id="MobiDB-lite"/>
    </source>
</evidence>
<dbReference type="EMBL" id="MLKD01000008">
    <property type="protein sequence ID" value="OQE23556.1"/>
    <property type="molecule type" value="Genomic_DNA"/>
</dbReference>
<dbReference type="Pfam" id="PF01979">
    <property type="entry name" value="Amidohydro_1"/>
    <property type="match status" value="1"/>
</dbReference>
<dbReference type="InterPro" id="IPR032466">
    <property type="entry name" value="Metal_Hydrolase"/>
</dbReference>
<dbReference type="SUPFAM" id="SSF51556">
    <property type="entry name" value="Metallo-dependent hydrolases"/>
    <property type="match status" value="1"/>
</dbReference>
<name>A0A1V6TBP5_9EURO</name>
<feature type="region of interest" description="Disordered" evidence="2">
    <location>
        <begin position="441"/>
        <end position="506"/>
    </location>
</feature>
<gene>
    <name evidence="4" type="ORF">PENSTE_c008G10276</name>
</gene>
<dbReference type="PANTHER" id="PTHR43794">
    <property type="entry name" value="AMINOHYDROLASE SSNA-RELATED"/>
    <property type="match status" value="1"/>
</dbReference>
<dbReference type="GO" id="GO:0016810">
    <property type="term" value="F:hydrolase activity, acting on carbon-nitrogen (but not peptide) bonds"/>
    <property type="evidence" value="ECO:0007669"/>
    <property type="project" value="InterPro"/>
</dbReference>
<dbReference type="PANTHER" id="PTHR43794:SF11">
    <property type="entry name" value="AMIDOHYDROLASE-RELATED DOMAIN-CONTAINING PROTEIN"/>
    <property type="match status" value="1"/>
</dbReference>
<protein>
    <recommendedName>
        <fullName evidence="3">Amidohydrolase-related domain-containing protein</fullName>
    </recommendedName>
</protein>
<dbReference type="AlphaFoldDB" id="A0A1V6TBP5"/>
<organism evidence="4 5">
    <name type="scientific">Penicillium steckii</name>
    <dbReference type="NCBI Taxonomy" id="303698"/>
    <lineage>
        <taxon>Eukaryota</taxon>
        <taxon>Fungi</taxon>
        <taxon>Dikarya</taxon>
        <taxon>Ascomycota</taxon>
        <taxon>Pezizomycotina</taxon>
        <taxon>Eurotiomycetes</taxon>
        <taxon>Eurotiomycetidae</taxon>
        <taxon>Eurotiales</taxon>
        <taxon>Aspergillaceae</taxon>
        <taxon>Penicillium</taxon>
    </lineage>
</organism>
<dbReference type="OrthoDB" id="194468at2759"/>
<keyword evidence="1" id="KW-0378">Hydrolase</keyword>
<feature type="domain" description="Amidohydrolase-related" evidence="3">
    <location>
        <begin position="83"/>
        <end position="422"/>
    </location>
</feature>
<dbReference type="Gene3D" id="2.30.40.10">
    <property type="entry name" value="Urease, subunit C, domain 1"/>
    <property type="match status" value="1"/>
</dbReference>
<dbReference type="STRING" id="303698.A0A1V6TBP5"/>
<evidence type="ECO:0000313" key="4">
    <source>
        <dbReference type="EMBL" id="OQE23556.1"/>
    </source>
</evidence>
<comment type="caution">
    <text evidence="4">The sequence shown here is derived from an EMBL/GenBank/DDBJ whole genome shotgun (WGS) entry which is preliminary data.</text>
</comment>